<organism evidence="1">
    <name type="scientific">marine metagenome</name>
    <dbReference type="NCBI Taxonomy" id="408172"/>
    <lineage>
        <taxon>unclassified sequences</taxon>
        <taxon>metagenomes</taxon>
        <taxon>ecological metagenomes</taxon>
    </lineage>
</organism>
<sequence length="116" mass="14060">MYYYKNTLLIILSCISILFSESGYNTIYLMEFENQQNEFTNTRLTEALPDLIKENYKFREDIKVEYAGDIRPYIEQKEWSKENPIKGLIINGRFQTINDEFYVEFEAYDIHDWKQL</sequence>
<protein>
    <recommendedName>
        <fullName evidence="2">TolB N-terminal domain-containing protein</fullName>
    </recommendedName>
</protein>
<feature type="non-terminal residue" evidence="1">
    <location>
        <position position="116"/>
    </location>
</feature>
<proteinExistence type="predicted"/>
<reference evidence="1" key="1">
    <citation type="submission" date="2018-05" db="EMBL/GenBank/DDBJ databases">
        <authorList>
            <person name="Lanie J.A."/>
            <person name="Ng W.-L."/>
            <person name="Kazmierczak K.M."/>
            <person name="Andrzejewski T.M."/>
            <person name="Davidsen T.M."/>
            <person name="Wayne K.J."/>
            <person name="Tettelin H."/>
            <person name="Glass J.I."/>
            <person name="Rusch D."/>
            <person name="Podicherti R."/>
            <person name="Tsui H.-C.T."/>
            <person name="Winkler M.E."/>
        </authorList>
    </citation>
    <scope>NUCLEOTIDE SEQUENCE</scope>
</reference>
<dbReference type="AlphaFoldDB" id="A0A382YAD4"/>
<evidence type="ECO:0008006" key="2">
    <source>
        <dbReference type="Google" id="ProtNLM"/>
    </source>
</evidence>
<gene>
    <name evidence="1" type="ORF">METZ01_LOCUS433130</name>
</gene>
<evidence type="ECO:0000313" key="1">
    <source>
        <dbReference type="EMBL" id="SVD80276.1"/>
    </source>
</evidence>
<accession>A0A382YAD4</accession>
<dbReference type="EMBL" id="UINC01174248">
    <property type="protein sequence ID" value="SVD80276.1"/>
    <property type="molecule type" value="Genomic_DNA"/>
</dbReference>
<name>A0A382YAD4_9ZZZZ</name>